<reference evidence="1 2" key="1">
    <citation type="submission" date="2016-06" db="EMBL/GenBank/DDBJ databases">
        <title>Four novel species of enterococci isolated from chicken manure.</title>
        <authorList>
            <person name="Van Tyne D."/>
        </authorList>
    </citation>
    <scope>NUCLEOTIDE SEQUENCE [LARGE SCALE GENOMIC DNA]</scope>
    <source>
        <strain evidence="1 2">CU12B</strain>
    </source>
</reference>
<protein>
    <submittedName>
        <fullName evidence="1">Uncharacterized protein</fullName>
    </submittedName>
</protein>
<organism evidence="1 2">
    <name type="scientific">Candidatus Enterococcus willemsii</name>
    <dbReference type="NCBI Taxonomy" id="1857215"/>
    <lineage>
        <taxon>Bacteria</taxon>
        <taxon>Bacillati</taxon>
        <taxon>Bacillota</taxon>
        <taxon>Bacilli</taxon>
        <taxon>Lactobacillales</taxon>
        <taxon>Enterococcaceae</taxon>
        <taxon>Enterococcus</taxon>
    </lineage>
</organism>
<keyword evidence="2" id="KW-1185">Reference proteome</keyword>
<dbReference type="RefSeq" id="WP_161902760.1">
    <property type="nucleotide sequence ID" value="NZ_MAEL01000050.1"/>
</dbReference>
<sequence length="485" mass="57879">MDKLEILESIAYDTRGNSLENCSEEELKKIISDYYFGNKSLVKIIKEYDLNTTSNKIRQDFPKLVSKTKCKHDQNKMYLSLPSKEHLKYFSLEKDGFKCEKCNHRDKIDCMCENCKRIYRKQVREIYSGYQKIDFSDCNLQDRVELGALLQYFHVNSIEDNFGSYDDFHDEDALAFIDEIDTIKRLANKRIIVVSSESKIEAFPMEEDFPRSYYITRVEWKLNIKFPENMEKDNILDFLKYPNASIVSEERESNYLWRLMAIGELIRLVKWQMEEFNFTFKIDTDNDKFKDLFNRLLENLTPAQIYALIWSSVRKADNLRTSNKWGNYRYRHVDFIIKIIDETNMKKFNSGIDLKPYDYPYQMIVTLSAKILFEQILLKVDWFTTKIPNLDGENTSMIINFYEELEAREESIFLNKSMPIDYYYLTDFGIVIFDGAVSKLFSDEKTLYKISKFIKREDEYPDEEFYFNLKLPYIILGVYSTVYLL</sequence>
<evidence type="ECO:0000313" key="1">
    <source>
        <dbReference type="EMBL" id="KAF1302466.1"/>
    </source>
</evidence>
<comment type="caution">
    <text evidence="1">The sequence shown here is derived from an EMBL/GenBank/DDBJ whole genome shotgun (WGS) entry which is preliminary data.</text>
</comment>
<proteinExistence type="predicted"/>
<evidence type="ECO:0000313" key="2">
    <source>
        <dbReference type="Proteomes" id="UP000782705"/>
    </source>
</evidence>
<dbReference type="Proteomes" id="UP000782705">
    <property type="component" value="Unassembled WGS sequence"/>
</dbReference>
<name>A0ABQ6YXD0_9ENTE</name>
<accession>A0ABQ6YXD0</accession>
<dbReference type="EMBL" id="MAEL01000050">
    <property type="protein sequence ID" value="KAF1302466.1"/>
    <property type="molecule type" value="Genomic_DNA"/>
</dbReference>
<gene>
    <name evidence="1" type="ORF">BAU17_13945</name>
</gene>
<feature type="non-terminal residue" evidence="1">
    <location>
        <position position="485"/>
    </location>
</feature>